<protein>
    <recommendedName>
        <fullName evidence="1">MATH domain-containing protein</fullName>
    </recommendedName>
</protein>
<dbReference type="PROSITE" id="PS50144">
    <property type="entry name" value="MATH"/>
    <property type="match status" value="1"/>
</dbReference>
<accession>A0A1D1UDX6</accession>
<dbReference type="EMBL" id="BDGG01000001">
    <property type="protein sequence ID" value="GAU87846.1"/>
    <property type="molecule type" value="Genomic_DNA"/>
</dbReference>
<name>A0A1D1UDX6_RAMVA</name>
<gene>
    <name evidence="2" type="primary">RvY_00642-1</name>
    <name evidence="2" type="synonym">RvY_00642.1</name>
    <name evidence="2" type="ORF">RvY_00642</name>
</gene>
<evidence type="ECO:0000259" key="1">
    <source>
        <dbReference type="PROSITE" id="PS50144"/>
    </source>
</evidence>
<comment type="caution">
    <text evidence="2">The sequence shown here is derived from an EMBL/GenBank/DDBJ whole genome shotgun (WGS) entry which is preliminary data.</text>
</comment>
<reference evidence="2 3" key="1">
    <citation type="journal article" date="2016" name="Nat. Commun.">
        <title>Extremotolerant tardigrade genome and improved radiotolerance of human cultured cells by tardigrade-unique protein.</title>
        <authorList>
            <person name="Hashimoto T."/>
            <person name="Horikawa D.D."/>
            <person name="Saito Y."/>
            <person name="Kuwahara H."/>
            <person name="Kozuka-Hata H."/>
            <person name="Shin-I T."/>
            <person name="Minakuchi Y."/>
            <person name="Ohishi K."/>
            <person name="Motoyama A."/>
            <person name="Aizu T."/>
            <person name="Enomoto A."/>
            <person name="Kondo K."/>
            <person name="Tanaka S."/>
            <person name="Hara Y."/>
            <person name="Koshikawa S."/>
            <person name="Sagara H."/>
            <person name="Miura T."/>
            <person name="Yokobori S."/>
            <person name="Miyagawa K."/>
            <person name="Suzuki Y."/>
            <person name="Kubo T."/>
            <person name="Oyama M."/>
            <person name="Kohara Y."/>
            <person name="Fujiyama A."/>
            <person name="Arakawa K."/>
            <person name="Katayama T."/>
            <person name="Toyoda A."/>
            <person name="Kunieda T."/>
        </authorList>
    </citation>
    <scope>NUCLEOTIDE SEQUENCE [LARGE SCALE GENOMIC DNA]</scope>
    <source>
        <strain evidence="2 3">YOKOZUNA-1</strain>
    </source>
</reference>
<proteinExistence type="predicted"/>
<dbReference type="AlphaFoldDB" id="A0A1D1UDX6"/>
<evidence type="ECO:0000313" key="2">
    <source>
        <dbReference type="EMBL" id="GAU87846.1"/>
    </source>
</evidence>
<sequence length="118" mass="13500">MPVETKLQISVLKDDSETDTRVFLVKASKKEFTSVDQSWGFPSLSKHARIWGPNPTLVLEDDVLRLLVEIKYLPSKLDTRDRMPPGEPLRKKLRGLMDTEVGKDYTLRTGIIEKFIGQ</sequence>
<dbReference type="InterPro" id="IPR002083">
    <property type="entry name" value="MATH/TRAF_dom"/>
</dbReference>
<keyword evidence="3" id="KW-1185">Reference proteome</keyword>
<feature type="domain" description="MATH" evidence="1">
    <location>
        <begin position="1"/>
        <end position="70"/>
    </location>
</feature>
<evidence type="ECO:0000313" key="3">
    <source>
        <dbReference type="Proteomes" id="UP000186922"/>
    </source>
</evidence>
<organism evidence="2 3">
    <name type="scientific">Ramazzottius varieornatus</name>
    <name type="common">Water bear</name>
    <name type="synonym">Tardigrade</name>
    <dbReference type="NCBI Taxonomy" id="947166"/>
    <lineage>
        <taxon>Eukaryota</taxon>
        <taxon>Metazoa</taxon>
        <taxon>Ecdysozoa</taxon>
        <taxon>Tardigrada</taxon>
        <taxon>Eutardigrada</taxon>
        <taxon>Parachela</taxon>
        <taxon>Hypsibioidea</taxon>
        <taxon>Ramazzottiidae</taxon>
        <taxon>Ramazzottius</taxon>
    </lineage>
</organism>
<dbReference type="Proteomes" id="UP000186922">
    <property type="component" value="Unassembled WGS sequence"/>
</dbReference>